<dbReference type="EMBL" id="LAQL01000007">
    <property type="protein sequence ID" value="KLN60352.1"/>
    <property type="molecule type" value="Genomic_DNA"/>
</dbReference>
<protein>
    <recommendedName>
        <fullName evidence="2">arginine deiminase</fullName>
        <ecNumber evidence="2">3.5.3.6</ecNumber>
    </recommendedName>
</protein>
<comment type="catalytic activity">
    <reaction evidence="3">
        <text>L-arginine + H2O = L-citrulline + NH4(+)</text>
        <dbReference type="Rhea" id="RHEA:19597"/>
        <dbReference type="ChEBI" id="CHEBI:15377"/>
        <dbReference type="ChEBI" id="CHEBI:28938"/>
        <dbReference type="ChEBI" id="CHEBI:32682"/>
        <dbReference type="ChEBI" id="CHEBI:57743"/>
        <dbReference type="EC" id="3.5.3.6"/>
    </reaction>
</comment>
<comment type="pathway">
    <text evidence="1">Amino-acid degradation; L-arginine degradation via ADI pathway; carbamoyl phosphate from L-arginine: step 1/2.</text>
</comment>
<dbReference type="PANTHER" id="PTHR47271:SF2">
    <property type="entry name" value="ARGININE DEIMINASE"/>
    <property type="match status" value="1"/>
</dbReference>
<dbReference type="GO" id="GO:0016990">
    <property type="term" value="F:arginine deiminase activity"/>
    <property type="evidence" value="ECO:0007669"/>
    <property type="project" value="UniProtKB-EC"/>
</dbReference>
<dbReference type="PATRIC" id="fig|1489064.4.peg.3590"/>
<dbReference type="EC" id="3.5.3.6" evidence="2"/>
<gene>
    <name evidence="4" type="ORF">WH96_11375</name>
</gene>
<keyword evidence="4" id="KW-0808">Transferase</keyword>
<evidence type="ECO:0000313" key="5">
    <source>
        <dbReference type="Proteomes" id="UP000035444"/>
    </source>
</evidence>
<keyword evidence="5" id="KW-1185">Reference proteome</keyword>
<dbReference type="AlphaFoldDB" id="A0A0H2MHW8"/>
<dbReference type="PANTHER" id="PTHR47271">
    <property type="entry name" value="ARGININE DEIMINASE"/>
    <property type="match status" value="1"/>
</dbReference>
<dbReference type="GO" id="GO:0019546">
    <property type="term" value="P:L-arginine deiminase pathway"/>
    <property type="evidence" value="ECO:0007669"/>
    <property type="project" value="TreeGrafter"/>
</dbReference>
<dbReference type="STRING" id="1489064.WH96_11375"/>
<comment type="caution">
    <text evidence="4">The sequence shown here is derived from an EMBL/GenBank/DDBJ whole genome shotgun (WGS) entry which is preliminary data.</text>
</comment>
<dbReference type="SUPFAM" id="SSF55909">
    <property type="entry name" value="Pentein"/>
    <property type="match status" value="1"/>
</dbReference>
<evidence type="ECO:0000256" key="3">
    <source>
        <dbReference type="ARBA" id="ARBA00049429"/>
    </source>
</evidence>
<sequence>MLKYGCQNMVAPMTRVLMRRPGESLRNADPVKWHYNELFDAEKAIIQYQGLVEMVGETGAEIVWIEDNSDGLSDAMFTRDASLIVKAGAVLLRMGKSLRAEEPALHGKIYEAAGIPVLGALSGDALVEGGDTIWLDEKTLVVGLGFRSNREGVRQLNELLNPHGIDVLSFDLPTWHGEEACLHLMSVISPLDEDLYLVFSPLIPASLYSLIKQRGIQMIEAPSKEFTASYGLNLNIMPLSPRDCIMIDGFPETKAIMEAHNVKVRTFDGDALCMACEGGPTCLTNPILREV</sequence>
<dbReference type="Pfam" id="PF02274">
    <property type="entry name" value="ADI"/>
    <property type="match status" value="1"/>
</dbReference>
<reference evidence="4 5" key="1">
    <citation type="submission" date="2015-03" db="EMBL/GenBank/DDBJ databases">
        <title>Genome Sequence of Kiloniella spongiae MEBiC09566, isolated from a marine sponge.</title>
        <authorList>
            <person name="Shao Z."/>
            <person name="Wang L."/>
            <person name="Li X."/>
        </authorList>
    </citation>
    <scope>NUCLEOTIDE SEQUENCE [LARGE SCALE GENOMIC DNA]</scope>
    <source>
        <strain evidence="4 5">MEBiC09566</strain>
    </source>
</reference>
<dbReference type="Gene3D" id="3.75.10.10">
    <property type="entry name" value="L-arginine/glycine Amidinotransferase, Chain A"/>
    <property type="match status" value="1"/>
</dbReference>
<organism evidence="4 5">
    <name type="scientific">Kiloniella spongiae</name>
    <dbReference type="NCBI Taxonomy" id="1489064"/>
    <lineage>
        <taxon>Bacteria</taxon>
        <taxon>Pseudomonadati</taxon>
        <taxon>Pseudomonadota</taxon>
        <taxon>Alphaproteobacteria</taxon>
        <taxon>Rhodospirillales</taxon>
        <taxon>Kiloniellaceae</taxon>
        <taxon>Kiloniella</taxon>
    </lineage>
</organism>
<dbReference type="Proteomes" id="UP000035444">
    <property type="component" value="Unassembled WGS sequence"/>
</dbReference>
<accession>A0A0H2MHW8</accession>
<dbReference type="OrthoDB" id="9807502at2"/>
<name>A0A0H2MHW8_9PROT</name>
<evidence type="ECO:0000256" key="1">
    <source>
        <dbReference type="ARBA" id="ARBA00005213"/>
    </source>
</evidence>
<evidence type="ECO:0000313" key="4">
    <source>
        <dbReference type="EMBL" id="KLN60352.1"/>
    </source>
</evidence>
<evidence type="ECO:0000256" key="2">
    <source>
        <dbReference type="ARBA" id="ARBA00012171"/>
    </source>
</evidence>
<dbReference type="GO" id="GO:0016740">
    <property type="term" value="F:transferase activity"/>
    <property type="evidence" value="ECO:0007669"/>
    <property type="project" value="UniProtKB-KW"/>
</dbReference>
<proteinExistence type="predicted"/>